<protein>
    <recommendedName>
        <fullName evidence="3">asparagine synthase (glutamine-hydrolyzing)</fullName>
        <ecNumber evidence="3">6.3.5.4</ecNumber>
    </recommendedName>
</protein>
<evidence type="ECO:0000256" key="8">
    <source>
        <dbReference type="PIRSR" id="PIRSR001589-1"/>
    </source>
</evidence>
<feature type="binding site" evidence="9">
    <location>
        <position position="307"/>
    </location>
    <ligand>
        <name>ATP</name>
        <dbReference type="ChEBI" id="CHEBI:30616"/>
    </ligand>
</feature>
<dbReference type="GO" id="GO:0005829">
    <property type="term" value="C:cytosol"/>
    <property type="evidence" value="ECO:0007669"/>
    <property type="project" value="TreeGrafter"/>
</dbReference>
<evidence type="ECO:0000256" key="2">
    <source>
        <dbReference type="ARBA" id="ARBA00005752"/>
    </source>
</evidence>
<feature type="binding site" evidence="9">
    <location>
        <position position="108"/>
    </location>
    <ligand>
        <name>L-glutamine</name>
        <dbReference type="ChEBI" id="CHEBI:58359"/>
    </ligand>
</feature>
<comment type="pathway">
    <text evidence="1">Amino-acid biosynthesis; L-asparagine biosynthesis; L-asparagine from L-aspartate (L-Gln route): step 1/1.</text>
</comment>
<evidence type="ECO:0000256" key="10">
    <source>
        <dbReference type="PIRSR" id="PIRSR001589-3"/>
    </source>
</evidence>
<evidence type="ECO:0000256" key="9">
    <source>
        <dbReference type="PIRSR" id="PIRSR001589-2"/>
    </source>
</evidence>
<dbReference type="GO" id="GO:0005524">
    <property type="term" value="F:ATP binding"/>
    <property type="evidence" value="ECO:0007669"/>
    <property type="project" value="UniProtKB-KW"/>
</dbReference>
<evidence type="ECO:0000256" key="1">
    <source>
        <dbReference type="ARBA" id="ARBA00005187"/>
    </source>
</evidence>
<dbReference type="InterPro" id="IPR051786">
    <property type="entry name" value="ASN_synthetase/amidase"/>
</dbReference>
<dbReference type="SUPFAM" id="SSF52402">
    <property type="entry name" value="Adenine nucleotide alpha hydrolases-like"/>
    <property type="match status" value="1"/>
</dbReference>
<comment type="caution">
    <text evidence="12">The sequence shown here is derived from an EMBL/GenBank/DDBJ whole genome shotgun (WGS) entry which is preliminary data.</text>
</comment>
<dbReference type="Gene3D" id="3.60.20.10">
    <property type="entry name" value="Glutamine Phosphoribosylpyrophosphate, subunit 1, domain 1"/>
    <property type="match status" value="1"/>
</dbReference>
<evidence type="ECO:0000256" key="5">
    <source>
        <dbReference type="ARBA" id="ARBA00022840"/>
    </source>
</evidence>
<dbReference type="AlphaFoldDB" id="A0A512DQG3"/>
<dbReference type="InterPro" id="IPR014729">
    <property type="entry name" value="Rossmann-like_a/b/a_fold"/>
</dbReference>
<feature type="site" description="Important for beta-aspartyl-AMP intermediate formation" evidence="10">
    <location>
        <position position="382"/>
    </location>
</feature>
<dbReference type="GO" id="GO:0004066">
    <property type="term" value="F:asparagine synthase (glutamine-hydrolyzing) activity"/>
    <property type="evidence" value="ECO:0007669"/>
    <property type="project" value="UniProtKB-EC"/>
</dbReference>
<dbReference type="InterPro" id="IPR029055">
    <property type="entry name" value="Ntn_hydrolases_N"/>
</dbReference>
<keyword evidence="8" id="KW-0061">Asparagine biosynthesis</keyword>
<feature type="active site" description="For GATase activity" evidence="8">
    <location>
        <position position="2"/>
    </location>
</feature>
<dbReference type="SUPFAM" id="SSF56235">
    <property type="entry name" value="N-terminal nucleophile aminohydrolases (Ntn hydrolases)"/>
    <property type="match status" value="1"/>
</dbReference>
<feature type="domain" description="Glutamine amidotransferase type-2" evidence="11">
    <location>
        <begin position="2"/>
        <end position="227"/>
    </location>
</feature>
<evidence type="ECO:0000256" key="3">
    <source>
        <dbReference type="ARBA" id="ARBA00012737"/>
    </source>
</evidence>
<dbReference type="PANTHER" id="PTHR43284:SF1">
    <property type="entry name" value="ASPARAGINE SYNTHETASE"/>
    <property type="match status" value="1"/>
</dbReference>
<dbReference type="Pfam" id="PF13522">
    <property type="entry name" value="GATase_6"/>
    <property type="match status" value="1"/>
</dbReference>
<dbReference type="OrthoDB" id="9763290at2"/>
<dbReference type="RefSeq" id="WP_044432177.1">
    <property type="nucleotide sequence ID" value="NZ_BJYZ01000012.1"/>
</dbReference>
<evidence type="ECO:0000313" key="13">
    <source>
        <dbReference type="Proteomes" id="UP000321523"/>
    </source>
</evidence>
<accession>A0A512DQG3</accession>
<dbReference type="PANTHER" id="PTHR43284">
    <property type="entry name" value="ASPARAGINE SYNTHETASE (GLUTAMINE-HYDROLYZING)"/>
    <property type="match status" value="1"/>
</dbReference>
<comment type="similarity">
    <text evidence="2">Belongs to the asparagine synthetase family.</text>
</comment>
<keyword evidence="8" id="KW-0028">Amino-acid biosynthesis</keyword>
<name>A0A512DQG3_9PROT</name>
<keyword evidence="6 8" id="KW-0315">Glutamine amidotransferase</keyword>
<feature type="binding site" evidence="9">
    <location>
        <begin position="380"/>
        <end position="381"/>
    </location>
    <ligand>
        <name>ATP</name>
        <dbReference type="ChEBI" id="CHEBI:30616"/>
    </ligand>
</feature>
<keyword evidence="4 9" id="KW-0547">Nucleotide-binding</keyword>
<organism evidence="12 13">
    <name type="scientific">Skermanella aerolata</name>
    <dbReference type="NCBI Taxonomy" id="393310"/>
    <lineage>
        <taxon>Bacteria</taxon>
        <taxon>Pseudomonadati</taxon>
        <taxon>Pseudomonadota</taxon>
        <taxon>Alphaproteobacteria</taxon>
        <taxon>Rhodospirillales</taxon>
        <taxon>Azospirillaceae</taxon>
        <taxon>Skermanella</taxon>
    </lineage>
</organism>
<dbReference type="Proteomes" id="UP000321523">
    <property type="component" value="Unassembled WGS sequence"/>
</dbReference>
<dbReference type="EMBL" id="BJYZ01000012">
    <property type="protein sequence ID" value="GEO38742.1"/>
    <property type="molecule type" value="Genomic_DNA"/>
</dbReference>
<dbReference type="Gene3D" id="3.40.50.620">
    <property type="entry name" value="HUPs"/>
    <property type="match status" value="1"/>
</dbReference>
<dbReference type="CDD" id="cd01991">
    <property type="entry name" value="Asn_synthase_B_C"/>
    <property type="match status" value="1"/>
</dbReference>
<reference evidence="12 13" key="1">
    <citation type="submission" date="2019-07" db="EMBL/GenBank/DDBJ databases">
        <title>Whole genome shotgun sequence of Skermanella aerolata NBRC 106429.</title>
        <authorList>
            <person name="Hosoyama A."/>
            <person name="Uohara A."/>
            <person name="Ohji S."/>
            <person name="Ichikawa N."/>
        </authorList>
    </citation>
    <scope>NUCLEOTIDE SEQUENCE [LARGE SCALE GENOMIC DNA]</scope>
    <source>
        <strain evidence="12 13">NBRC 106429</strain>
    </source>
</reference>
<gene>
    <name evidence="12" type="ORF">SAE02_28900</name>
</gene>
<evidence type="ECO:0000259" key="11">
    <source>
        <dbReference type="PROSITE" id="PS51278"/>
    </source>
</evidence>
<evidence type="ECO:0000313" key="12">
    <source>
        <dbReference type="EMBL" id="GEO38742.1"/>
    </source>
</evidence>
<dbReference type="Pfam" id="PF00733">
    <property type="entry name" value="Asn_synthase"/>
    <property type="match status" value="1"/>
</dbReference>
<dbReference type="InterPro" id="IPR006426">
    <property type="entry name" value="Asn_synth_AEB"/>
</dbReference>
<keyword evidence="13" id="KW-1185">Reference proteome</keyword>
<dbReference type="InterPro" id="IPR017932">
    <property type="entry name" value="GATase_2_dom"/>
</dbReference>
<dbReference type="InterPro" id="IPR033738">
    <property type="entry name" value="AsnB_N"/>
</dbReference>
<dbReference type="PIRSF" id="PIRSF001589">
    <property type="entry name" value="Asn_synthetase_glu-h"/>
    <property type="match status" value="1"/>
</dbReference>
<sequence length="669" mass="74021">MCGICGFIEPARGSAGRRPDEIAGIVRAMADSLAHRGPDGDGVWTDPSAGIALGHRRLAIVELSPLGRQPMESADGRLVLTYNGEIYNHLDLRAELEAAGVGLRGHSDTEVLVEACALWGVERTVGRLIGIFAFALWDRAARRLVLVRDQVGVKPLYWGETGTGGEAGGLMFGSELKALRAYPGWNAEPDRDALASFFRFGYVPEPHSIYRGVHKLPPGSMLTWEPGRGVTGIERYWNMRDFAGASPRERDPAEAVEELDRLLRDAVGRQMMADVPLGAFLSGGIDSSTVVALMQAQSGRPVRSFSIGFHETGYDEATHAAAVARHLGTDHTELYVARDHVRDVIPALPDMFDEPFADSSQIPTYLVSEMTRRHVTVALSGDGGDELFAGYHRYFWADAARRRLAAVPSAAKRAGAALFGGVSEPAWDRLFGLVPQAVRPERAGDRMHKLGAMLALPDDAELYRGLLSHWDDPEELVLGSREPRGILWDRSVAAEIPDFIRRMQFLDAVTYLPEDILAKVDRASMAVALEARVPLLDHRVVEFAWGLPHSLKVRNGQGKWLLRQVLHRYVPQELVERPKMGFSVPVGAWLRGPLRDWAEDLLDERRMREGGLLNPVPVRRRWAEHLAGRRDWSDSLWGVLMFQSWSRRWLDGSAPVTAAERGSPALYGT</sequence>
<dbReference type="GO" id="GO:0006529">
    <property type="term" value="P:asparagine biosynthetic process"/>
    <property type="evidence" value="ECO:0007669"/>
    <property type="project" value="UniProtKB-KW"/>
</dbReference>
<comment type="catalytic activity">
    <reaction evidence="7">
        <text>L-aspartate + L-glutamine + ATP + H2O = L-asparagine + L-glutamate + AMP + diphosphate + H(+)</text>
        <dbReference type="Rhea" id="RHEA:12228"/>
        <dbReference type="ChEBI" id="CHEBI:15377"/>
        <dbReference type="ChEBI" id="CHEBI:15378"/>
        <dbReference type="ChEBI" id="CHEBI:29985"/>
        <dbReference type="ChEBI" id="CHEBI:29991"/>
        <dbReference type="ChEBI" id="CHEBI:30616"/>
        <dbReference type="ChEBI" id="CHEBI:33019"/>
        <dbReference type="ChEBI" id="CHEBI:58048"/>
        <dbReference type="ChEBI" id="CHEBI:58359"/>
        <dbReference type="ChEBI" id="CHEBI:456215"/>
        <dbReference type="EC" id="6.3.5.4"/>
    </reaction>
</comment>
<dbReference type="EC" id="6.3.5.4" evidence="3"/>
<proteinExistence type="inferred from homology"/>
<dbReference type="InterPro" id="IPR001962">
    <property type="entry name" value="Asn_synthase"/>
</dbReference>
<evidence type="ECO:0000256" key="4">
    <source>
        <dbReference type="ARBA" id="ARBA00022741"/>
    </source>
</evidence>
<dbReference type="PROSITE" id="PS51278">
    <property type="entry name" value="GATASE_TYPE_2"/>
    <property type="match status" value="1"/>
</dbReference>
<keyword evidence="5 9" id="KW-0067">ATP-binding</keyword>
<evidence type="ECO:0000256" key="7">
    <source>
        <dbReference type="ARBA" id="ARBA00048741"/>
    </source>
</evidence>
<dbReference type="CDD" id="cd00712">
    <property type="entry name" value="AsnB"/>
    <property type="match status" value="1"/>
</dbReference>
<evidence type="ECO:0000256" key="6">
    <source>
        <dbReference type="ARBA" id="ARBA00022962"/>
    </source>
</evidence>
<dbReference type="NCBIfam" id="TIGR01536">
    <property type="entry name" value="asn_synth_AEB"/>
    <property type="match status" value="1"/>
</dbReference>